<dbReference type="EMBL" id="AP025226">
    <property type="protein sequence ID" value="BDB98292.1"/>
    <property type="molecule type" value="Genomic_DNA"/>
</dbReference>
<evidence type="ECO:0000313" key="1">
    <source>
        <dbReference type="EMBL" id="BDB98292.1"/>
    </source>
</evidence>
<accession>A0AAQ4CR61</accession>
<sequence length="87" mass="9960">MGRKLVIRHDISCPSCGSHHFVKCGKSWGRQEFLCRDCGKRFLGDTSRHHSRKLREEALRLCANGMSMRAIARVLNVPLGTMFTTLW</sequence>
<name>A0AAQ4CR61_9CREN</name>
<dbReference type="Proteomes" id="UP001319921">
    <property type="component" value="Chromosome"/>
</dbReference>
<dbReference type="InterPro" id="IPR051354">
    <property type="entry name" value="Transposase_27_IS1"/>
</dbReference>
<evidence type="ECO:0000313" key="2">
    <source>
        <dbReference type="Proteomes" id="UP001319921"/>
    </source>
</evidence>
<organism evidence="1 2">
    <name type="scientific">Saccharolobus caldissimus</name>
    <dbReference type="NCBI Taxonomy" id="1702097"/>
    <lineage>
        <taxon>Archaea</taxon>
        <taxon>Thermoproteota</taxon>
        <taxon>Thermoprotei</taxon>
        <taxon>Sulfolobales</taxon>
        <taxon>Sulfolobaceae</taxon>
        <taxon>Saccharolobus</taxon>
    </lineage>
</organism>
<dbReference type="AlphaFoldDB" id="A0AAQ4CR61"/>
<dbReference type="InterPro" id="IPR009057">
    <property type="entry name" value="Homeodomain-like_sf"/>
</dbReference>
<reference evidence="1 2" key="1">
    <citation type="journal article" date="2022" name="Microbiol. Resour. Announc.">
        <title>Complete Genome Sequence of the Hyperthermophilic and Acidophilic Archaeon Saccharolobus caldissimus Strain HS-3T.</title>
        <authorList>
            <person name="Sakai H.D."/>
            <person name="Kurosawa N."/>
        </authorList>
    </citation>
    <scope>NUCLEOTIDE SEQUENCE [LARGE SCALE GENOMIC DNA]</scope>
    <source>
        <strain evidence="1 2">JCM32116</strain>
    </source>
</reference>
<gene>
    <name evidence="1" type="ORF">SACC_13090</name>
</gene>
<dbReference type="PANTHER" id="PTHR33293">
    <property type="entry name" value="INSERTION ELEMENT IS1 1 PROTEIN INSB-RELATED"/>
    <property type="match status" value="1"/>
</dbReference>
<dbReference type="KEGG" id="scas:SACC_13090"/>
<dbReference type="PANTHER" id="PTHR33293:SF1">
    <property type="entry name" value="INSERTION ELEMENT IS1 1 PROTEIN INSB-RELATED"/>
    <property type="match status" value="1"/>
</dbReference>
<evidence type="ECO:0008006" key="3">
    <source>
        <dbReference type="Google" id="ProtNLM"/>
    </source>
</evidence>
<protein>
    <recommendedName>
        <fullName evidence="3">Transposase</fullName>
    </recommendedName>
</protein>
<keyword evidence="2" id="KW-1185">Reference proteome</keyword>
<proteinExistence type="predicted"/>
<dbReference type="SUPFAM" id="SSF46689">
    <property type="entry name" value="Homeodomain-like"/>
    <property type="match status" value="1"/>
</dbReference>